<reference evidence="4" key="1">
    <citation type="journal article" date="2020" name="Stud. Mycol.">
        <title>101 Dothideomycetes genomes: a test case for predicting lifestyles and emergence of pathogens.</title>
        <authorList>
            <person name="Haridas S."/>
            <person name="Albert R."/>
            <person name="Binder M."/>
            <person name="Bloem J."/>
            <person name="Labutti K."/>
            <person name="Salamov A."/>
            <person name="Andreopoulos B."/>
            <person name="Baker S."/>
            <person name="Barry K."/>
            <person name="Bills G."/>
            <person name="Bluhm B."/>
            <person name="Cannon C."/>
            <person name="Castanera R."/>
            <person name="Culley D."/>
            <person name="Daum C."/>
            <person name="Ezra D."/>
            <person name="Gonzalez J."/>
            <person name="Henrissat B."/>
            <person name="Kuo A."/>
            <person name="Liang C."/>
            <person name="Lipzen A."/>
            <person name="Lutzoni F."/>
            <person name="Magnuson J."/>
            <person name="Mondo S."/>
            <person name="Nolan M."/>
            <person name="Ohm R."/>
            <person name="Pangilinan J."/>
            <person name="Park H.-J."/>
            <person name="Ramirez L."/>
            <person name="Alfaro M."/>
            <person name="Sun H."/>
            <person name="Tritt A."/>
            <person name="Yoshinaga Y."/>
            <person name="Zwiers L.-H."/>
            <person name="Turgeon B."/>
            <person name="Goodwin S."/>
            <person name="Spatafora J."/>
            <person name="Crous P."/>
            <person name="Grigoriev I."/>
        </authorList>
    </citation>
    <scope>NUCLEOTIDE SEQUENCE</scope>
    <source>
        <strain evidence="4">CBS 627.86</strain>
    </source>
</reference>
<dbReference type="AlphaFoldDB" id="A0A6A5YPF3"/>
<accession>A0A6A5YPF3</accession>
<dbReference type="Gene3D" id="3.40.50.850">
    <property type="entry name" value="Isochorismatase-like"/>
    <property type="match status" value="1"/>
</dbReference>
<feature type="domain" description="Isochorismatase-like" evidence="3">
    <location>
        <begin position="8"/>
        <end position="211"/>
    </location>
</feature>
<gene>
    <name evidence="4" type="ORF">BDV96DRAFT_692657</name>
</gene>
<evidence type="ECO:0000256" key="2">
    <source>
        <dbReference type="ARBA" id="ARBA00022801"/>
    </source>
</evidence>
<dbReference type="SUPFAM" id="SSF52499">
    <property type="entry name" value="Isochorismatase-like hydrolases"/>
    <property type="match status" value="1"/>
</dbReference>
<name>A0A6A5YPF3_9PLEO</name>
<dbReference type="EMBL" id="ML977347">
    <property type="protein sequence ID" value="KAF2108584.1"/>
    <property type="molecule type" value="Genomic_DNA"/>
</dbReference>
<dbReference type="PANTHER" id="PTHR43540">
    <property type="entry name" value="PEROXYUREIDOACRYLATE/UREIDOACRYLATE AMIDOHYDROLASE-RELATED"/>
    <property type="match status" value="1"/>
</dbReference>
<comment type="similarity">
    <text evidence="1">Belongs to the isochorismatase family.</text>
</comment>
<evidence type="ECO:0000313" key="5">
    <source>
        <dbReference type="Proteomes" id="UP000799770"/>
    </source>
</evidence>
<keyword evidence="5" id="KW-1185">Reference proteome</keyword>
<organism evidence="4 5">
    <name type="scientific">Lophiotrema nucula</name>
    <dbReference type="NCBI Taxonomy" id="690887"/>
    <lineage>
        <taxon>Eukaryota</taxon>
        <taxon>Fungi</taxon>
        <taxon>Dikarya</taxon>
        <taxon>Ascomycota</taxon>
        <taxon>Pezizomycotina</taxon>
        <taxon>Dothideomycetes</taxon>
        <taxon>Pleosporomycetidae</taxon>
        <taxon>Pleosporales</taxon>
        <taxon>Lophiotremataceae</taxon>
        <taxon>Lophiotrema</taxon>
    </lineage>
</organism>
<dbReference type="OrthoDB" id="167809at2759"/>
<keyword evidence="2" id="KW-0378">Hydrolase</keyword>
<dbReference type="CDD" id="cd00431">
    <property type="entry name" value="cysteine_hydrolases"/>
    <property type="match status" value="1"/>
</dbReference>
<dbReference type="InterPro" id="IPR000868">
    <property type="entry name" value="Isochorismatase-like_dom"/>
</dbReference>
<evidence type="ECO:0000259" key="3">
    <source>
        <dbReference type="Pfam" id="PF00857"/>
    </source>
</evidence>
<dbReference type="GO" id="GO:0016787">
    <property type="term" value="F:hydrolase activity"/>
    <property type="evidence" value="ECO:0007669"/>
    <property type="project" value="UniProtKB-KW"/>
</dbReference>
<dbReference type="Proteomes" id="UP000799770">
    <property type="component" value="Unassembled WGS sequence"/>
</dbReference>
<evidence type="ECO:0000313" key="4">
    <source>
        <dbReference type="EMBL" id="KAF2108584.1"/>
    </source>
</evidence>
<dbReference type="InterPro" id="IPR036380">
    <property type="entry name" value="Isochorismatase-like_sf"/>
</dbReference>
<dbReference type="PANTHER" id="PTHR43540:SF16">
    <property type="entry name" value="ISOCHORISMATASE-LIKE DOMAIN-CONTAINING PROTEIN"/>
    <property type="match status" value="1"/>
</dbReference>
<proteinExistence type="inferred from homology"/>
<dbReference type="Pfam" id="PF00857">
    <property type="entry name" value="Isochorismatase"/>
    <property type="match status" value="1"/>
</dbReference>
<protein>
    <submittedName>
        <fullName evidence="4">Isochorismatase-like protein</fullName>
    </submittedName>
</protein>
<evidence type="ECO:0000256" key="1">
    <source>
        <dbReference type="ARBA" id="ARBA00006336"/>
    </source>
</evidence>
<sequence>MSPSQPKTALIFIDPYNDFLHPSGKLYPALADSLIESNTIEHIRTLLPVVREQKIPIYYCLHQQYKPDFYTGWKHMTTSHHQQKENKVFEEGSWGAQILEGLEPKVDNGDVVTSKHWNSRSAVDSLSFLATRYSFNNTDLDFQLRQREITHVVLAGLTANACMEATARYAYDMGYHVTMLSDATAGFTVEQKKAATDIIWPLFADVLTVDEYVASLRTEGLKAEDVEGL</sequence>
<dbReference type="InterPro" id="IPR050272">
    <property type="entry name" value="Isochorismatase-like_hydrls"/>
</dbReference>